<reference evidence="2" key="1">
    <citation type="submission" date="2017-06" db="EMBL/GenBank/DDBJ databases">
        <authorList>
            <person name="Varghese N."/>
            <person name="Submissions S."/>
        </authorList>
    </citation>
    <scope>NUCLEOTIDE SEQUENCE [LARGE SCALE GENOMIC DNA]</scope>
    <source>
        <strain evidence="2">LNB2</strain>
    </source>
</reference>
<dbReference type="AlphaFoldDB" id="A0A239KE48"/>
<keyword evidence="2" id="KW-1185">Reference proteome</keyword>
<dbReference type="EMBL" id="FZOS01000050">
    <property type="protein sequence ID" value="SNT15933.1"/>
    <property type="molecule type" value="Genomic_DNA"/>
</dbReference>
<dbReference type="Proteomes" id="UP000198281">
    <property type="component" value="Unassembled WGS sequence"/>
</dbReference>
<accession>A0A239KE48</accession>
<dbReference type="Gene3D" id="1.10.260.40">
    <property type="entry name" value="lambda repressor-like DNA-binding domains"/>
    <property type="match status" value="1"/>
</dbReference>
<evidence type="ECO:0000313" key="1">
    <source>
        <dbReference type="EMBL" id="SNT15933.1"/>
    </source>
</evidence>
<name>A0A239KE48_9SPHN</name>
<dbReference type="InterPro" id="IPR010982">
    <property type="entry name" value="Lambda_DNA-bd_dom_sf"/>
</dbReference>
<organism evidence="1 2">
    <name type="scientific">Edaphosphingomonas laterariae</name>
    <dbReference type="NCBI Taxonomy" id="861865"/>
    <lineage>
        <taxon>Bacteria</taxon>
        <taxon>Pseudomonadati</taxon>
        <taxon>Pseudomonadota</taxon>
        <taxon>Alphaproteobacteria</taxon>
        <taxon>Sphingomonadales</taxon>
        <taxon>Rhizorhabdaceae</taxon>
        <taxon>Edaphosphingomonas</taxon>
    </lineage>
</organism>
<gene>
    <name evidence="1" type="ORF">SAMN06295912_15017</name>
</gene>
<evidence type="ECO:0000313" key="2">
    <source>
        <dbReference type="Proteomes" id="UP000198281"/>
    </source>
</evidence>
<dbReference type="NCBIfam" id="NF046037">
    <property type="entry name" value="carphisopro"/>
    <property type="match status" value="1"/>
</dbReference>
<dbReference type="InterPro" id="IPR059216">
    <property type="entry name" value="LeuA_carph_isopro_dom"/>
</dbReference>
<proteinExistence type="predicted"/>
<dbReference type="GO" id="GO:0003677">
    <property type="term" value="F:DNA binding"/>
    <property type="evidence" value="ECO:0007669"/>
    <property type="project" value="InterPro"/>
</dbReference>
<protein>
    <submittedName>
        <fullName evidence="1">Uncharacterized protein</fullName>
    </submittedName>
</protein>
<sequence>MRMLDNLTEHQRIIKRLGGIRKLSRLLGHRNASTVQGWFQRGQIPAAQMEKVLSAVSQVAA</sequence>